<name>A0A9P6H034_9MICR</name>
<dbReference type="Proteomes" id="UP000740883">
    <property type="component" value="Unassembled WGS sequence"/>
</dbReference>
<evidence type="ECO:0000313" key="2">
    <source>
        <dbReference type="Proteomes" id="UP000740883"/>
    </source>
</evidence>
<comment type="caution">
    <text evidence="1">The sequence shown here is derived from an EMBL/GenBank/DDBJ whole genome shotgun (WGS) entry which is preliminary data.</text>
</comment>
<sequence>MDGQINLPCISLNCCYIIHMSFEKKFSKRTSVSHFDYLEITIPYSGVQKKTPIKNVHNLSFYRSDLNIKYIKYNNKRCPEIIGGICGAKNNFLAPQMLLIKSQKGGDQIIDNDMCIYRPRERLVNL</sequence>
<proteinExistence type="predicted"/>
<reference evidence="1 2" key="1">
    <citation type="journal article" date="2020" name="Genome Biol. Evol.">
        <title>Comparative genomics of strictly vertically transmitted, feminizing microsporidia endosymbionts of amphipod crustaceans.</title>
        <authorList>
            <person name="Cormier A."/>
            <person name="Chebbi M.A."/>
            <person name="Giraud I."/>
            <person name="Wattier R."/>
            <person name="Teixeira M."/>
            <person name="Gilbert C."/>
            <person name="Rigaud T."/>
            <person name="Cordaux R."/>
        </authorList>
    </citation>
    <scope>NUCLEOTIDE SEQUENCE [LARGE SCALE GENOMIC DNA]</scope>
    <source>
        <strain evidence="1 2">Ou3-Ou53</strain>
    </source>
</reference>
<evidence type="ECO:0000313" key="1">
    <source>
        <dbReference type="EMBL" id="KAF9761939.1"/>
    </source>
</evidence>
<dbReference type="AlphaFoldDB" id="A0A9P6H034"/>
<accession>A0A9P6H034</accession>
<keyword evidence="2" id="KW-1185">Reference proteome</keyword>
<dbReference type="EMBL" id="SBJO01000238">
    <property type="protein sequence ID" value="KAF9761939.1"/>
    <property type="molecule type" value="Genomic_DNA"/>
</dbReference>
<organism evidence="1 2">
    <name type="scientific">Nosema granulosis</name>
    <dbReference type="NCBI Taxonomy" id="83296"/>
    <lineage>
        <taxon>Eukaryota</taxon>
        <taxon>Fungi</taxon>
        <taxon>Fungi incertae sedis</taxon>
        <taxon>Microsporidia</taxon>
        <taxon>Nosematidae</taxon>
        <taxon>Nosema</taxon>
    </lineage>
</organism>
<gene>
    <name evidence="1" type="ORF">NGRA_2325</name>
</gene>
<protein>
    <submittedName>
        <fullName evidence="1">Uncharacterized protein</fullName>
    </submittedName>
</protein>